<proteinExistence type="predicted"/>
<comment type="caution">
    <text evidence="1">The sequence shown here is derived from an EMBL/GenBank/DDBJ whole genome shotgun (WGS) entry which is preliminary data.</text>
</comment>
<evidence type="ECO:0000313" key="2">
    <source>
        <dbReference type="Proteomes" id="UP000550707"/>
    </source>
</evidence>
<sequence>MPMFVQGHEAQESGQYPIPVLHSGSSRHSLWASPLPHPDFSDEFCGETGEGPLTLQKLKSSRLHPNRLAQLPEMGVETIPGIPPIHILAVKMPLPSLWLPPTSWMPTTAPPFYSPMSRQAGEVRCLQ</sequence>
<dbReference type="EMBL" id="JACASF010000019">
    <property type="protein sequence ID" value="KAF6416174.1"/>
    <property type="molecule type" value="Genomic_DNA"/>
</dbReference>
<dbReference type="InParanoid" id="A0A7J8CYX2"/>
<protein>
    <submittedName>
        <fullName evidence="1">Uncharacterized protein</fullName>
    </submittedName>
</protein>
<dbReference type="AlphaFoldDB" id="A0A7J8CYX2"/>
<accession>A0A7J8CYX2</accession>
<evidence type="ECO:0000313" key="1">
    <source>
        <dbReference type="EMBL" id="KAF6416174.1"/>
    </source>
</evidence>
<gene>
    <name evidence="1" type="ORF">HJG59_009470</name>
</gene>
<dbReference type="Proteomes" id="UP000550707">
    <property type="component" value="Unassembled WGS sequence"/>
</dbReference>
<name>A0A7J8CYX2_MOLMO</name>
<organism evidence="1 2">
    <name type="scientific">Molossus molossus</name>
    <name type="common">Pallas' mastiff bat</name>
    <name type="synonym">Vespertilio molossus</name>
    <dbReference type="NCBI Taxonomy" id="27622"/>
    <lineage>
        <taxon>Eukaryota</taxon>
        <taxon>Metazoa</taxon>
        <taxon>Chordata</taxon>
        <taxon>Craniata</taxon>
        <taxon>Vertebrata</taxon>
        <taxon>Euteleostomi</taxon>
        <taxon>Mammalia</taxon>
        <taxon>Eutheria</taxon>
        <taxon>Laurasiatheria</taxon>
        <taxon>Chiroptera</taxon>
        <taxon>Yangochiroptera</taxon>
        <taxon>Molossidae</taxon>
        <taxon>Molossus</taxon>
    </lineage>
</organism>
<keyword evidence="2" id="KW-1185">Reference proteome</keyword>
<reference evidence="1 2" key="1">
    <citation type="journal article" date="2020" name="Nature">
        <title>Six reference-quality genomes reveal evolution of bat adaptations.</title>
        <authorList>
            <person name="Jebb D."/>
            <person name="Huang Z."/>
            <person name="Pippel M."/>
            <person name="Hughes G.M."/>
            <person name="Lavrichenko K."/>
            <person name="Devanna P."/>
            <person name="Winkler S."/>
            <person name="Jermiin L.S."/>
            <person name="Skirmuntt E.C."/>
            <person name="Katzourakis A."/>
            <person name="Burkitt-Gray L."/>
            <person name="Ray D.A."/>
            <person name="Sullivan K.A.M."/>
            <person name="Roscito J.G."/>
            <person name="Kirilenko B.M."/>
            <person name="Davalos L.M."/>
            <person name="Corthals A.P."/>
            <person name="Power M.L."/>
            <person name="Jones G."/>
            <person name="Ransome R.D."/>
            <person name="Dechmann D.K.N."/>
            <person name="Locatelli A.G."/>
            <person name="Puechmaille S.J."/>
            <person name="Fedrigo O."/>
            <person name="Jarvis E.D."/>
            <person name="Hiller M."/>
            <person name="Vernes S.C."/>
            <person name="Myers E.W."/>
            <person name="Teeling E.C."/>
        </authorList>
    </citation>
    <scope>NUCLEOTIDE SEQUENCE [LARGE SCALE GENOMIC DNA]</scope>
    <source>
        <strain evidence="1">MMolMol1</strain>
        <tissue evidence="1">Muscle</tissue>
    </source>
</reference>